<gene>
    <name evidence="2" type="ORF">SARC_09564</name>
</gene>
<dbReference type="InterPro" id="IPR038765">
    <property type="entry name" value="Papain-like_cys_pep_sf"/>
</dbReference>
<evidence type="ECO:0000313" key="2">
    <source>
        <dbReference type="EMBL" id="KNC77990.1"/>
    </source>
</evidence>
<proteinExistence type="predicted"/>
<accession>A0A0L0FMK9</accession>
<feature type="region of interest" description="Disordered" evidence="1">
    <location>
        <begin position="49"/>
        <end position="71"/>
    </location>
</feature>
<feature type="compositionally biased region" description="Low complexity" evidence="1">
    <location>
        <begin position="307"/>
        <end position="318"/>
    </location>
</feature>
<evidence type="ECO:0000256" key="1">
    <source>
        <dbReference type="SAM" id="MobiDB-lite"/>
    </source>
</evidence>
<sequence length="377" mass="40962">MVPSVVILPIHQHRKHVERLQYHAALGRLYKSRCSLTFEDTLTLPYAVSSKHPPHQTPRTSTLTFTGGSTHTHSRTYADMAHTMRYAGMPGYSALGRQERGEASEEGRSGSGSGNVRYKLVAVMVHQGGDLGGHFYTYRRLPVQRPIRMATSGCTDTHSSSQFTFELSENTNMRTAEHTVQPTAPPAAPDVVSHTSAYTLGHGTPHTPQTTTQRTPTHTTHHKTAAHPAPHTPQSTTQRTPTHNTHHTTAAHPAPQATTAPGLTCTSGACEEPGTSGDACASKQRHTTRSKKEPSSVGQARGSADSTTHTDTNIHTGTQAPSAKALNAFADGEDTDHSTREDDVGDEWYLVSDETVRRVEFSTVQADSAYMLLYERI</sequence>
<reference evidence="2 3" key="1">
    <citation type="submission" date="2011-02" db="EMBL/GenBank/DDBJ databases">
        <title>The Genome Sequence of Sphaeroforma arctica JP610.</title>
        <authorList>
            <consortium name="The Broad Institute Genome Sequencing Platform"/>
            <person name="Russ C."/>
            <person name="Cuomo C."/>
            <person name="Young S.K."/>
            <person name="Zeng Q."/>
            <person name="Gargeya S."/>
            <person name="Alvarado L."/>
            <person name="Berlin A."/>
            <person name="Chapman S.B."/>
            <person name="Chen Z."/>
            <person name="Freedman E."/>
            <person name="Gellesch M."/>
            <person name="Goldberg J."/>
            <person name="Griggs A."/>
            <person name="Gujja S."/>
            <person name="Heilman E."/>
            <person name="Heiman D."/>
            <person name="Howarth C."/>
            <person name="Mehta T."/>
            <person name="Neiman D."/>
            <person name="Pearson M."/>
            <person name="Roberts A."/>
            <person name="Saif S."/>
            <person name="Shea T."/>
            <person name="Shenoy N."/>
            <person name="Sisk P."/>
            <person name="Stolte C."/>
            <person name="Sykes S."/>
            <person name="White J."/>
            <person name="Yandava C."/>
            <person name="Burger G."/>
            <person name="Gray M.W."/>
            <person name="Holland P.W.H."/>
            <person name="King N."/>
            <person name="Lang F.B.F."/>
            <person name="Roger A.J."/>
            <person name="Ruiz-Trillo I."/>
            <person name="Haas B."/>
            <person name="Nusbaum C."/>
            <person name="Birren B."/>
        </authorList>
    </citation>
    <scope>NUCLEOTIDE SEQUENCE [LARGE SCALE GENOMIC DNA]</scope>
    <source>
        <strain evidence="2 3">JP610</strain>
    </source>
</reference>
<feature type="compositionally biased region" description="Polar residues" evidence="1">
    <location>
        <begin position="57"/>
        <end position="71"/>
    </location>
</feature>
<dbReference type="GO" id="GO:0004843">
    <property type="term" value="F:cysteine-type deubiquitinase activity"/>
    <property type="evidence" value="ECO:0007669"/>
    <property type="project" value="InterPro"/>
</dbReference>
<protein>
    <recommendedName>
        <fullName evidence="4">USP domain-containing protein</fullName>
    </recommendedName>
</protein>
<feature type="region of interest" description="Disordered" evidence="1">
    <location>
        <begin position="196"/>
        <end position="322"/>
    </location>
</feature>
<dbReference type="GeneID" id="25910068"/>
<dbReference type="SUPFAM" id="SSF54001">
    <property type="entry name" value="Cysteine proteinases"/>
    <property type="match status" value="1"/>
</dbReference>
<name>A0A0L0FMK9_9EUKA</name>
<keyword evidence="3" id="KW-1185">Reference proteome</keyword>
<dbReference type="EMBL" id="KQ242583">
    <property type="protein sequence ID" value="KNC77990.1"/>
    <property type="molecule type" value="Genomic_DNA"/>
</dbReference>
<dbReference type="AlphaFoldDB" id="A0A0L0FMK9"/>
<feature type="compositionally biased region" description="Low complexity" evidence="1">
    <location>
        <begin position="204"/>
        <end position="218"/>
    </location>
</feature>
<dbReference type="InterPro" id="IPR018200">
    <property type="entry name" value="USP_CS"/>
</dbReference>
<dbReference type="Proteomes" id="UP000054560">
    <property type="component" value="Unassembled WGS sequence"/>
</dbReference>
<dbReference type="RefSeq" id="XP_014151892.1">
    <property type="nucleotide sequence ID" value="XM_014296417.1"/>
</dbReference>
<dbReference type="Gene3D" id="3.90.70.10">
    <property type="entry name" value="Cysteine proteinases"/>
    <property type="match status" value="1"/>
</dbReference>
<evidence type="ECO:0000313" key="3">
    <source>
        <dbReference type="Proteomes" id="UP000054560"/>
    </source>
</evidence>
<organism evidence="2 3">
    <name type="scientific">Sphaeroforma arctica JP610</name>
    <dbReference type="NCBI Taxonomy" id="667725"/>
    <lineage>
        <taxon>Eukaryota</taxon>
        <taxon>Ichthyosporea</taxon>
        <taxon>Ichthyophonida</taxon>
        <taxon>Sphaeroforma</taxon>
    </lineage>
</organism>
<feature type="compositionally biased region" description="Low complexity" evidence="1">
    <location>
        <begin position="226"/>
        <end position="261"/>
    </location>
</feature>
<evidence type="ECO:0008006" key="4">
    <source>
        <dbReference type="Google" id="ProtNLM"/>
    </source>
</evidence>
<dbReference type="PROSITE" id="PS00973">
    <property type="entry name" value="USP_2"/>
    <property type="match status" value="1"/>
</dbReference>